<name>A0ACB0DQS9_RANTA</name>
<gene>
    <name evidence="1" type="ORF">MRATA1EN3_LOCUS1644</name>
</gene>
<dbReference type="Proteomes" id="UP001162501">
    <property type="component" value="Chromosome 1"/>
</dbReference>
<sequence>MGRSWRLHQMLVYEGKVEHLEFLILQVLFPVMKWRASLGRKSFTVTWSSAPRHRGRACSESCFRACHCQDLWPLRLSPLLGLATSLISPTLTCQQLQEALSGREVLRLRSCRAPRRPGAPGRALIHFAVTSRAGEGRRWPPERAKGTEACEGRGRGPA</sequence>
<reference evidence="1" key="1">
    <citation type="submission" date="2023-05" db="EMBL/GenBank/DDBJ databases">
        <authorList>
            <consortium name="ELIXIR-Norway"/>
        </authorList>
    </citation>
    <scope>NUCLEOTIDE SEQUENCE</scope>
</reference>
<organism evidence="1 2">
    <name type="scientific">Rangifer tarandus platyrhynchus</name>
    <name type="common">Svalbard reindeer</name>
    <dbReference type="NCBI Taxonomy" id="3082113"/>
    <lineage>
        <taxon>Eukaryota</taxon>
        <taxon>Metazoa</taxon>
        <taxon>Chordata</taxon>
        <taxon>Craniata</taxon>
        <taxon>Vertebrata</taxon>
        <taxon>Euteleostomi</taxon>
        <taxon>Mammalia</taxon>
        <taxon>Eutheria</taxon>
        <taxon>Laurasiatheria</taxon>
        <taxon>Artiodactyla</taxon>
        <taxon>Ruminantia</taxon>
        <taxon>Pecora</taxon>
        <taxon>Cervidae</taxon>
        <taxon>Odocoileinae</taxon>
        <taxon>Rangifer</taxon>
    </lineage>
</organism>
<evidence type="ECO:0000313" key="2">
    <source>
        <dbReference type="Proteomes" id="UP001162501"/>
    </source>
</evidence>
<evidence type="ECO:0000313" key="1">
    <source>
        <dbReference type="EMBL" id="CAI9690431.1"/>
    </source>
</evidence>
<protein>
    <submittedName>
        <fullName evidence="1">Uncharacterized protein</fullName>
    </submittedName>
</protein>
<dbReference type="EMBL" id="OX596085">
    <property type="protein sequence ID" value="CAI9690431.1"/>
    <property type="molecule type" value="Genomic_DNA"/>
</dbReference>
<accession>A0ACB0DQS9</accession>
<proteinExistence type="predicted"/>